<dbReference type="GO" id="GO:0006260">
    <property type="term" value="P:DNA replication"/>
    <property type="evidence" value="ECO:0007669"/>
    <property type="project" value="TreeGrafter"/>
</dbReference>
<evidence type="ECO:0000259" key="4">
    <source>
        <dbReference type="SMART" id="SM00382"/>
    </source>
</evidence>
<name>A0A364NUK1_9PROT</name>
<evidence type="ECO:0000313" key="6">
    <source>
        <dbReference type="Proteomes" id="UP000251075"/>
    </source>
</evidence>
<dbReference type="NCBIfam" id="NF038214">
    <property type="entry name" value="IS21_help_AAA"/>
    <property type="match status" value="1"/>
</dbReference>
<dbReference type="Gene3D" id="3.40.50.300">
    <property type="entry name" value="P-loop containing nucleotide triphosphate hydrolases"/>
    <property type="match status" value="1"/>
</dbReference>
<dbReference type="InterPro" id="IPR027417">
    <property type="entry name" value="P-loop_NTPase"/>
</dbReference>
<dbReference type="Proteomes" id="UP000251075">
    <property type="component" value="Unassembled WGS sequence"/>
</dbReference>
<dbReference type="Pfam" id="PF01695">
    <property type="entry name" value="IstB_IS21"/>
    <property type="match status" value="1"/>
</dbReference>
<sequence length="258" mass="28517">MTADTAVLPTLLTALRLPSIARNWKRIAEIADRDDWPAARLLATLLEIEVADRTSRRIQRHRDQSGLPAGKTFATFDFNVATGVRKNHLLALGTGDGWIETGDNLLIFGESGTGKSHAVAAIGDALIDAGRRVLFTRTTDMVQRLQSARRDLALAATLDKLDKYDLIILDDLSYVRKDQAETSVLFELISHRYERHSIAITANQPFSAWGDVFPDPAMTVASIDRLVHHATIIEMNGESYRKRVAVARVKGKDSASDN</sequence>
<dbReference type="PANTHER" id="PTHR30050">
    <property type="entry name" value="CHROMOSOMAL REPLICATION INITIATOR PROTEIN DNAA"/>
    <property type="match status" value="1"/>
</dbReference>
<protein>
    <recommendedName>
        <fullName evidence="4">AAA+ ATPase domain-containing protein</fullName>
    </recommendedName>
</protein>
<dbReference type="NCBIfam" id="NF006038">
    <property type="entry name" value="PRK08181.1"/>
    <property type="match status" value="1"/>
</dbReference>
<evidence type="ECO:0000256" key="2">
    <source>
        <dbReference type="ARBA" id="ARBA00022741"/>
    </source>
</evidence>
<keyword evidence="2" id="KW-0547">Nucleotide-binding</keyword>
<evidence type="ECO:0000313" key="5">
    <source>
        <dbReference type="EMBL" id="RAU20753.1"/>
    </source>
</evidence>
<organism evidence="5 6">
    <name type="scientific">Paramagnetospirillum kuznetsovii</name>
    <dbReference type="NCBI Taxonomy" id="2053833"/>
    <lineage>
        <taxon>Bacteria</taxon>
        <taxon>Pseudomonadati</taxon>
        <taxon>Pseudomonadota</taxon>
        <taxon>Alphaproteobacteria</taxon>
        <taxon>Rhodospirillales</taxon>
        <taxon>Magnetospirillaceae</taxon>
        <taxon>Paramagnetospirillum</taxon>
    </lineage>
</organism>
<reference evidence="5 6" key="1">
    <citation type="submission" date="2017-11" db="EMBL/GenBank/DDBJ databases">
        <title>Draft genome sequence of magnetotactic bacterium Magnetospirillum kuznetsovii LBB-42.</title>
        <authorList>
            <person name="Grouzdev D.S."/>
            <person name="Rysina M.S."/>
            <person name="Baslerov R.V."/>
            <person name="Koziaeva V."/>
        </authorList>
    </citation>
    <scope>NUCLEOTIDE SEQUENCE [LARGE SCALE GENOMIC DNA]</scope>
    <source>
        <strain evidence="5 6">LBB-42</strain>
    </source>
</reference>
<proteinExistence type="inferred from homology"/>
<evidence type="ECO:0000256" key="3">
    <source>
        <dbReference type="ARBA" id="ARBA00022840"/>
    </source>
</evidence>
<dbReference type="InterPro" id="IPR028350">
    <property type="entry name" value="DNAC/IstB-like"/>
</dbReference>
<evidence type="ECO:0000256" key="1">
    <source>
        <dbReference type="ARBA" id="ARBA00008059"/>
    </source>
</evidence>
<dbReference type="RefSeq" id="WP_112146760.1">
    <property type="nucleotide sequence ID" value="NZ_PGTO01000017.1"/>
</dbReference>
<dbReference type="InterPro" id="IPR002611">
    <property type="entry name" value="IstB_ATP-bd"/>
</dbReference>
<dbReference type="OrthoDB" id="8150723at2"/>
<gene>
    <name evidence="5" type="ORF">CU669_16860</name>
</gene>
<keyword evidence="3" id="KW-0067">ATP-binding</keyword>
<accession>A0A364NUK1</accession>
<dbReference type="CDD" id="cd00009">
    <property type="entry name" value="AAA"/>
    <property type="match status" value="1"/>
</dbReference>
<dbReference type="SUPFAM" id="SSF52540">
    <property type="entry name" value="P-loop containing nucleoside triphosphate hydrolases"/>
    <property type="match status" value="1"/>
</dbReference>
<dbReference type="AlphaFoldDB" id="A0A364NUK1"/>
<dbReference type="PIRSF" id="PIRSF003073">
    <property type="entry name" value="DNAC_TnpB_IstB"/>
    <property type="match status" value="1"/>
</dbReference>
<dbReference type="PANTHER" id="PTHR30050:SF4">
    <property type="entry name" value="ATP-BINDING PROTEIN RV3427C IN INSERTION SEQUENCE-RELATED"/>
    <property type="match status" value="1"/>
</dbReference>
<comment type="similarity">
    <text evidence="1">Belongs to the IS21/IS1162 putative ATP-binding protein family.</text>
</comment>
<comment type="caution">
    <text evidence="5">The sequence shown here is derived from an EMBL/GenBank/DDBJ whole genome shotgun (WGS) entry which is preliminary data.</text>
</comment>
<feature type="domain" description="AAA+ ATPase" evidence="4">
    <location>
        <begin position="101"/>
        <end position="234"/>
    </location>
</feature>
<dbReference type="EMBL" id="PGTO01000017">
    <property type="protein sequence ID" value="RAU20753.1"/>
    <property type="molecule type" value="Genomic_DNA"/>
</dbReference>
<dbReference type="InterPro" id="IPR003593">
    <property type="entry name" value="AAA+_ATPase"/>
</dbReference>
<dbReference type="SMART" id="SM00382">
    <property type="entry name" value="AAA"/>
    <property type="match status" value="1"/>
</dbReference>
<dbReference type="GO" id="GO:0005524">
    <property type="term" value="F:ATP binding"/>
    <property type="evidence" value="ECO:0007669"/>
    <property type="project" value="UniProtKB-KW"/>
</dbReference>
<dbReference type="InterPro" id="IPR047661">
    <property type="entry name" value="IstB"/>
</dbReference>
<keyword evidence="6" id="KW-1185">Reference proteome</keyword>